<name>A0A9Q1V0C0_CLOBO</name>
<dbReference type="PANTHER" id="PTHR45138:SF9">
    <property type="entry name" value="DIGUANYLATE CYCLASE DGCM-RELATED"/>
    <property type="match status" value="1"/>
</dbReference>
<dbReference type="GO" id="GO:0016301">
    <property type="term" value="F:kinase activity"/>
    <property type="evidence" value="ECO:0007669"/>
    <property type="project" value="UniProtKB-KW"/>
</dbReference>
<proteinExistence type="predicted"/>
<dbReference type="PANTHER" id="PTHR45138">
    <property type="entry name" value="REGULATORY COMPONENTS OF SENSORY TRANSDUCTION SYSTEM"/>
    <property type="match status" value="1"/>
</dbReference>
<dbReference type="AlphaFoldDB" id="A0A9Q1V0C0"/>
<dbReference type="SMART" id="SM00065">
    <property type="entry name" value="GAF"/>
    <property type="match status" value="1"/>
</dbReference>
<dbReference type="SUPFAM" id="SSF55781">
    <property type="entry name" value="GAF domain-like"/>
    <property type="match status" value="1"/>
</dbReference>
<dbReference type="SMART" id="SM00267">
    <property type="entry name" value="GGDEF"/>
    <property type="match status" value="1"/>
</dbReference>
<dbReference type="InterPro" id="IPR003018">
    <property type="entry name" value="GAF"/>
</dbReference>
<evidence type="ECO:0000259" key="1">
    <source>
        <dbReference type="PROSITE" id="PS50887"/>
    </source>
</evidence>
<dbReference type="InterPro" id="IPR029787">
    <property type="entry name" value="Nucleotide_cyclase"/>
</dbReference>
<dbReference type="OrthoDB" id="9805474at2"/>
<evidence type="ECO:0000313" key="2">
    <source>
        <dbReference type="EMBL" id="KOA90298.1"/>
    </source>
</evidence>
<keyword evidence="2" id="KW-0418">Kinase</keyword>
<dbReference type="Pfam" id="PF01590">
    <property type="entry name" value="GAF"/>
    <property type="match status" value="1"/>
</dbReference>
<dbReference type="InterPro" id="IPR029016">
    <property type="entry name" value="GAF-like_dom_sf"/>
</dbReference>
<gene>
    <name evidence="2" type="ORF">ADU74_01025</name>
</gene>
<dbReference type="PROSITE" id="PS50887">
    <property type="entry name" value="GGDEF"/>
    <property type="match status" value="1"/>
</dbReference>
<dbReference type="Pfam" id="PF00990">
    <property type="entry name" value="GGDEF"/>
    <property type="match status" value="1"/>
</dbReference>
<dbReference type="InterPro" id="IPR050469">
    <property type="entry name" value="Diguanylate_Cyclase"/>
</dbReference>
<dbReference type="NCBIfam" id="TIGR00254">
    <property type="entry name" value="GGDEF"/>
    <property type="match status" value="1"/>
</dbReference>
<keyword evidence="2" id="KW-0808">Transferase</keyword>
<protein>
    <submittedName>
        <fullName evidence="2">Histidine kinase</fullName>
    </submittedName>
</protein>
<feature type="domain" description="GGDEF" evidence="1">
    <location>
        <begin position="236"/>
        <end position="368"/>
    </location>
</feature>
<organism evidence="2 3">
    <name type="scientific">Clostridium botulinum</name>
    <dbReference type="NCBI Taxonomy" id="1491"/>
    <lineage>
        <taxon>Bacteria</taxon>
        <taxon>Bacillati</taxon>
        <taxon>Bacillota</taxon>
        <taxon>Clostridia</taxon>
        <taxon>Eubacteriales</taxon>
        <taxon>Clostridiaceae</taxon>
        <taxon>Clostridium</taxon>
    </lineage>
</organism>
<dbReference type="Gene3D" id="3.30.450.40">
    <property type="match status" value="1"/>
</dbReference>
<comment type="caution">
    <text evidence="2">The sequence shown here is derived from an EMBL/GenBank/DDBJ whole genome shotgun (WGS) entry which is preliminary data.</text>
</comment>
<dbReference type="Gene3D" id="3.30.70.270">
    <property type="match status" value="1"/>
</dbReference>
<accession>A0A9Q1V0C0</accession>
<reference evidence="2 3" key="1">
    <citation type="submission" date="2015-07" db="EMBL/GenBank/DDBJ databases">
        <title>Draft genome sequences of 17 French Clostridium botulinum group III.</title>
        <authorList>
            <person name="Woudstra C."/>
            <person name="Le Marechal C."/>
            <person name="Souillard R."/>
            <person name="Bayon-Auboyer M.-H."/>
            <person name="Dessouter D."/>
            <person name="Fach P."/>
        </authorList>
    </citation>
    <scope>NUCLEOTIDE SEQUENCE [LARGE SCALE GENOMIC DNA]</scope>
    <source>
        <strain evidence="2 3">12LNRI-CD</strain>
    </source>
</reference>
<dbReference type="CDD" id="cd01949">
    <property type="entry name" value="GGDEF"/>
    <property type="match status" value="1"/>
</dbReference>
<dbReference type="InterPro" id="IPR043128">
    <property type="entry name" value="Rev_trsase/Diguanyl_cyclase"/>
</dbReference>
<dbReference type="EMBL" id="LGVR01000004">
    <property type="protein sequence ID" value="KOA90298.1"/>
    <property type="molecule type" value="Genomic_DNA"/>
</dbReference>
<dbReference type="InterPro" id="IPR000160">
    <property type="entry name" value="GGDEF_dom"/>
</dbReference>
<dbReference type="GO" id="GO:0052621">
    <property type="term" value="F:diguanylate cyclase activity"/>
    <property type="evidence" value="ECO:0007669"/>
    <property type="project" value="TreeGrafter"/>
</dbReference>
<dbReference type="SUPFAM" id="SSF55073">
    <property type="entry name" value="Nucleotide cyclase"/>
    <property type="match status" value="1"/>
</dbReference>
<sequence length="368" mass="42845">MWKHMNDYEVDSKNQLEKKYFKLKDEFETYQNFAESTIQIITKKNIKLEKKLDAITNIVEISKYINSFLSNKNLIPMINDMIIGILGATYSSIYIVENKELVIKATNVENLNYDFYNDGDYKELFNGKYFIINSKKPLLQDDILKSEIHSLIGVPIYIREKFMGYIVVKHTLNNFFGHDHINFISTIANQVAIALENNFLYNQIREMAIRDPLIGIYNRKHFFNIIEKYFEKSISKNFAIVMLDIDDFKCVNDLYGHQVGDIVLKETGKIVVDNLDEDDIVGRYGGEEIIIYISNYNNPIEVYKKIDKIRMKISENIVRYKGKKVCITASFGISYYPQDGESLNTVIAAADSRLYTAKRTTKNKVIYN</sequence>
<dbReference type="Proteomes" id="UP000037540">
    <property type="component" value="Unassembled WGS sequence"/>
</dbReference>
<evidence type="ECO:0000313" key="3">
    <source>
        <dbReference type="Proteomes" id="UP000037540"/>
    </source>
</evidence>